<evidence type="ECO:0000259" key="9">
    <source>
        <dbReference type="PROSITE" id="PS50157"/>
    </source>
</evidence>
<gene>
    <name evidence="10" type="primary">ZNF16_0</name>
    <name evidence="10" type="ORF">GWK47_029891</name>
</gene>
<evidence type="ECO:0000256" key="7">
    <source>
        <dbReference type="PROSITE-ProRule" id="PRU00042"/>
    </source>
</evidence>
<keyword evidence="3" id="KW-0677">Repeat</keyword>
<dbReference type="PROSITE" id="PS00028">
    <property type="entry name" value="ZINC_FINGER_C2H2_1"/>
    <property type="match status" value="12"/>
</dbReference>
<keyword evidence="6" id="KW-0539">Nucleus</keyword>
<dbReference type="PROSITE" id="PS50157">
    <property type="entry name" value="ZINC_FINGER_C2H2_2"/>
    <property type="match status" value="12"/>
</dbReference>
<feature type="domain" description="C2H2-type" evidence="9">
    <location>
        <begin position="592"/>
        <end position="619"/>
    </location>
</feature>
<evidence type="ECO:0000256" key="5">
    <source>
        <dbReference type="ARBA" id="ARBA00022833"/>
    </source>
</evidence>
<evidence type="ECO:0000313" key="10">
    <source>
        <dbReference type="EMBL" id="KAG0729654.1"/>
    </source>
</evidence>
<proteinExistence type="predicted"/>
<dbReference type="SUPFAM" id="SSF57667">
    <property type="entry name" value="beta-beta-alpha zinc fingers"/>
    <property type="match status" value="6"/>
</dbReference>
<dbReference type="InterPro" id="IPR013087">
    <property type="entry name" value="Znf_C2H2_type"/>
</dbReference>
<feature type="domain" description="C2H2-type" evidence="9">
    <location>
        <begin position="809"/>
        <end position="831"/>
    </location>
</feature>
<dbReference type="Pfam" id="PF13912">
    <property type="entry name" value="zf-C2H2_6"/>
    <property type="match status" value="2"/>
</dbReference>
<evidence type="ECO:0000256" key="1">
    <source>
        <dbReference type="ARBA" id="ARBA00004123"/>
    </source>
</evidence>
<dbReference type="PANTHER" id="PTHR24394">
    <property type="entry name" value="ZINC FINGER PROTEIN"/>
    <property type="match status" value="1"/>
</dbReference>
<keyword evidence="5" id="KW-0862">Zinc</keyword>
<dbReference type="Gene3D" id="3.30.160.60">
    <property type="entry name" value="Classic Zinc Finger"/>
    <property type="match status" value="7"/>
</dbReference>
<feature type="domain" description="C2H2-type" evidence="9">
    <location>
        <begin position="674"/>
        <end position="696"/>
    </location>
</feature>
<dbReference type="Pfam" id="PF00096">
    <property type="entry name" value="zf-C2H2"/>
    <property type="match status" value="5"/>
</dbReference>
<protein>
    <submittedName>
        <fullName evidence="10">Zinc finger protein 16</fullName>
    </submittedName>
</protein>
<comment type="subcellular location">
    <subcellularLocation>
        <location evidence="1">Nucleus</location>
    </subcellularLocation>
</comment>
<dbReference type="Proteomes" id="UP000770661">
    <property type="component" value="Unassembled WGS sequence"/>
</dbReference>
<feature type="domain" description="C2H2-type" evidence="9">
    <location>
        <begin position="620"/>
        <end position="642"/>
    </location>
</feature>
<comment type="caution">
    <text evidence="10">The sequence shown here is derived from an EMBL/GenBank/DDBJ whole genome shotgun (WGS) entry which is preliminary data.</text>
</comment>
<feature type="domain" description="C2H2-type" evidence="9">
    <location>
        <begin position="925"/>
        <end position="953"/>
    </location>
</feature>
<reference evidence="10" key="1">
    <citation type="submission" date="2020-07" db="EMBL/GenBank/DDBJ databases">
        <title>The High-quality genome of the commercially important snow crab, Chionoecetes opilio.</title>
        <authorList>
            <person name="Jeong J.-H."/>
            <person name="Ryu S."/>
        </authorList>
    </citation>
    <scope>NUCLEOTIDE SEQUENCE</scope>
    <source>
        <strain evidence="10">MADBK_172401_WGS</strain>
        <tissue evidence="10">Digestive gland</tissue>
    </source>
</reference>
<feature type="domain" description="C2H2-type" evidence="9">
    <location>
        <begin position="502"/>
        <end position="530"/>
    </location>
</feature>
<feature type="domain" description="C2H2-type" evidence="9">
    <location>
        <begin position="983"/>
        <end position="1015"/>
    </location>
</feature>
<evidence type="ECO:0000256" key="4">
    <source>
        <dbReference type="ARBA" id="ARBA00022771"/>
    </source>
</evidence>
<evidence type="ECO:0000256" key="3">
    <source>
        <dbReference type="ARBA" id="ARBA00022737"/>
    </source>
</evidence>
<dbReference type="GO" id="GO:0005634">
    <property type="term" value="C:nucleus"/>
    <property type="evidence" value="ECO:0007669"/>
    <property type="project" value="UniProtKB-SubCell"/>
</dbReference>
<feature type="compositionally biased region" description="Polar residues" evidence="8">
    <location>
        <begin position="386"/>
        <end position="397"/>
    </location>
</feature>
<dbReference type="GO" id="GO:0008270">
    <property type="term" value="F:zinc ion binding"/>
    <property type="evidence" value="ECO:0007669"/>
    <property type="project" value="UniProtKB-KW"/>
</dbReference>
<sequence>METEKTECLTCPSDAPVHKASNILDTREGPATLKNAEVDAVKEEQEPQAAVTTLPAEVEALGSNNHIHFQLFGGQVIHITSAPLEVTEGGDRMECVGDVRRDGHSCVVSGGMGPDRGTVTLLTSHGKTYILPQHLTSAEDGKYLLSDGVLNAAEILHSDTVLQEEEMLTISPPPPQSSLDCGSAVESHPDALAIATSEVFSEEYVSMPVHTQGPLVEQAKTFRFKTVDTESPQEISDKIFANSRLDSQRRLLLPDAGVITLNASEAGGSDEWMEKNSCFISKRMLNENRNAETLISDDSAHLAVPHCKVQEVKDCSDDIRQIQLDIASSSVHSKWVSLQNNVSNNFYAAPVSPRMSAEQDGFGRVKSADGGVSKTTEEESDEKSLQHVNSGPIQNGRSKLEMQDKTKLRRSSRIRKVKKILNEEGDLTEEVGSWRRSKGMTGEAPSTLWECGSCDAMFRTRVGRDRHMKEGHAFTCYVCGWEGHTKLKYEIHVSTVHCNQQARCLACRKDFPGYEAYKQHMQELHAGPDTTPTDSSATTASVGITVGVKREVESNIRLEEQVEKEDQCGIIMEEKHVLNNADFKDFHCEGDRSCPYCSKTFTRRSRFLRHLNYHLGNRTFTCKICAKCFVEKSGLDAHQLTHCPINKECSQCGKVFKTERTMTRHLRTHLNRTYTCDVCNKQFRHEESLRVHKSVHKEGGECEHCPPFRQISLIIATIFSIIKGIITAEDFLTTTAGDVLRPKRASMTSDRFEKLVFTKGNMQLLDAVLRRERREGEWSGNVCHVCDKDCKTPHYLQLHMTTKHEAAKFTCHQCNRSFKWKQSFRKHMAIHHEDACLKFKCDLCPRHFMTTSELRLHQVVHSSEKKHLCDICGKAFKHEYTRDKHTKTVHRDDREHMCPQCGTLFKAKAYLDQHLAHVHTTKDRVTCRYCGNNFKTEANLRSHIKVVHKPRNPKYTCRTCNKMFLAPKDLQRHSKVHTGIKEFGCPLCQRCFSRKDNMVAHLRTHTPPGHSPDQPLSLEAVTSDVVPQASHQVEETQEVPCILGLPSSNASNLPSASSPNIILSSVPTTTGNIVISEDNQTNRMALSGESSSQTTALVTPPTSSCVTTVMESPATTHNRVSITNLPVSSMADIPNMPPSSVGSIMFSTVPISSLNNVSVCPSTSAVASSGTLSHSLAWSTSNSLSGSNTSSSSGSLSAMNPSASSPSIHFSPNSPLAACATHPSHQAYTFHPQLVVSSPNQVSNISSLLTASPVPSTVLSLPPSHSTSAPVLVSQNSRTQMVCSTLQGEQVMLTTGPLTPISKVSMHDGSPPQYTQLAPLDASACSTPSTSVNVTFNPLSPSVSSATRNLNATLGVDVALPPHAPPHTPSVVWAVHPRWRWRKTRPIGDPHPASCSSGQSLRLVLPLIRTCCMPTPGNALRAGVSIASSPFTSSWQSCSSFARDLQALKQTHEPSVCGNVWHYPLEHLRQ</sequence>
<feature type="domain" description="C2H2-type" evidence="9">
    <location>
        <begin position="839"/>
        <end position="866"/>
    </location>
</feature>
<feature type="domain" description="C2H2-type" evidence="9">
    <location>
        <begin position="896"/>
        <end position="924"/>
    </location>
</feature>
<dbReference type="GO" id="GO:0000981">
    <property type="term" value="F:DNA-binding transcription factor activity, RNA polymerase II-specific"/>
    <property type="evidence" value="ECO:0007669"/>
    <property type="project" value="TreeGrafter"/>
</dbReference>
<dbReference type="FunFam" id="3.30.160.60:FF:000100">
    <property type="entry name" value="Zinc finger 45-like"/>
    <property type="match status" value="1"/>
</dbReference>
<keyword evidence="2" id="KW-0479">Metal-binding</keyword>
<dbReference type="FunFam" id="3.30.160.60:FF:000446">
    <property type="entry name" value="Zinc finger protein"/>
    <property type="match status" value="1"/>
</dbReference>
<feature type="domain" description="C2H2-type" evidence="9">
    <location>
        <begin position="647"/>
        <end position="674"/>
    </location>
</feature>
<evidence type="ECO:0000256" key="8">
    <source>
        <dbReference type="SAM" id="MobiDB-lite"/>
    </source>
</evidence>
<evidence type="ECO:0000256" key="6">
    <source>
        <dbReference type="ARBA" id="ARBA00023242"/>
    </source>
</evidence>
<dbReference type="OrthoDB" id="6348615at2759"/>
<dbReference type="EMBL" id="JACEEZ010000975">
    <property type="protein sequence ID" value="KAG0729654.1"/>
    <property type="molecule type" value="Genomic_DNA"/>
</dbReference>
<evidence type="ECO:0000256" key="2">
    <source>
        <dbReference type="ARBA" id="ARBA00022723"/>
    </source>
</evidence>
<feature type="region of interest" description="Disordered" evidence="8">
    <location>
        <begin position="1183"/>
        <end position="1207"/>
    </location>
</feature>
<organism evidence="10 11">
    <name type="scientific">Chionoecetes opilio</name>
    <name type="common">Atlantic snow crab</name>
    <name type="synonym">Cancer opilio</name>
    <dbReference type="NCBI Taxonomy" id="41210"/>
    <lineage>
        <taxon>Eukaryota</taxon>
        <taxon>Metazoa</taxon>
        <taxon>Ecdysozoa</taxon>
        <taxon>Arthropoda</taxon>
        <taxon>Crustacea</taxon>
        <taxon>Multicrustacea</taxon>
        <taxon>Malacostraca</taxon>
        <taxon>Eumalacostraca</taxon>
        <taxon>Eucarida</taxon>
        <taxon>Decapoda</taxon>
        <taxon>Pleocyemata</taxon>
        <taxon>Brachyura</taxon>
        <taxon>Eubrachyura</taxon>
        <taxon>Majoidea</taxon>
        <taxon>Majidae</taxon>
        <taxon>Chionoecetes</taxon>
    </lineage>
</organism>
<feature type="domain" description="C2H2-type" evidence="9">
    <location>
        <begin position="955"/>
        <end position="982"/>
    </location>
</feature>
<keyword evidence="11" id="KW-1185">Reference proteome</keyword>
<dbReference type="InterPro" id="IPR036236">
    <property type="entry name" value="Znf_C2H2_sf"/>
</dbReference>
<feature type="region of interest" description="Disordered" evidence="8">
    <location>
        <begin position="357"/>
        <end position="408"/>
    </location>
</feature>
<dbReference type="SMART" id="SM00355">
    <property type="entry name" value="ZnF_C2H2"/>
    <property type="match status" value="15"/>
</dbReference>
<keyword evidence="4 7" id="KW-0863">Zinc-finger</keyword>
<dbReference type="PANTHER" id="PTHR24394:SF29">
    <property type="entry name" value="MYONEURIN"/>
    <property type="match status" value="1"/>
</dbReference>
<accession>A0A8J4YS52</accession>
<evidence type="ECO:0000313" key="11">
    <source>
        <dbReference type="Proteomes" id="UP000770661"/>
    </source>
</evidence>
<name>A0A8J4YS52_CHIOP</name>
<feature type="domain" description="C2H2-type" evidence="9">
    <location>
        <begin position="867"/>
        <end position="895"/>
    </location>
</feature>